<dbReference type="GO" id="GO:0051536">
    <property type="term" value="F:iron-sulfur cluster binding"/>
    <property type="evidence" value="ECO:0007669"/>
    <property type="project" value="UniProtKB-KW"/>
</dbReference>
<evidence type="ECO:0000256" key="5">
    <source>
        <dbReference type="PIRSR" id="PIRSR004869-50"/>
    </source>
</evidence>
<dbReference type="SFLD" id="SFLDG01099">
    <property type="entry name" value="Uncharacterised_Radical_SAM_Su"/>
    <property type="match status" value="1"/>
</dbReference>
<keyword evidence="3 5" id="KW-0408">Iron</keyword>
<name>A0A0S8GKP7_UNCW3</name>
<dbReference type="Pfam" id="PF04055">
    <property type="entry name" value="Radical_SAM"/>
    <property type="match status" value="1"/>
</dbReference>
<dbReference type="AlphaFoldDB" id="A0A0S8GKP7"/>
<evidence type="ECO:0000256" key="1">
    <source>
        <dbReference type="ARBA" id="ARBA00022691"/>
    </source>
</evidence>
<dbReference type="EMBL" id="LJUO01000038">
    <property type="protein sequence ID" value="KPK72218.1"/>
    <property type="molecule type" value="Genomic_DNA"/>
</dbReference>
<gene>
    <name evidence="7" type="ORF">AMJ87_05450</name>
</gene>
<dbReference type="SFLD" id="SFLDS00029">
    <property type="entry name" value="Radical_SAM"/>
    <property type="match status" value="1"/>
</dbReference>
<keyword evidence="1 5" id="KW-0949">S-adenosyl-L-methionine</keyword>
<proteinExistence type="predicted"/>
<feature type="binding site" evidence="5">
    <location>
        <position position="78"/>
    </location>
    <ligand>
        <name>[4Fe-4S] cluster</name>
        <dbReference type="ChEBI" id="CHEBI:49883"/>
        <note>4Fe-4S-S-AdoMet</note>
    </ligand>
</feature>
<dbReference type="PANTHER" id="PTHR43075">
    <property type="entry name" value="FORMATE LYASE ACTIVATING ENZYME, PUTATIVE (AFU_ORTHOLOGUE AFUA_2G15630)-RELATED"/>
    <property type="match status" value="1"/>
</dbReference>
<evidence type="ECO:0000313" key="8">
    <source>
        <dbReference type="Proteomes" id="UP000051096"/>
    </source>
</evidence>
<dbReference type="InterPro" id="IPR013785">
    <property type="entry name" value="Aldolase_TIM"/>
</dbReference>
<dbReference type="InterPro" id="IPR040085">
    <property type="entry name" value="MJ0674-like"/>
</dbReference>
<dbReference type="Gene3D" id="3.20.20.70">
    <property type="entry name" value="Aldolase class I"/>
    <property type="match status" value="1"/>
</dbReference>
<dbReference type="PANTHER" id="PTHR43075:SF1">
    <property type="entry name" value="FORMATE LYASE ACTIVATING ENZYME, PUTATIVE (AFU_ORTHOLOGUE AFUA_2G15630)-RELATED"/>
    <property type="match status" value="1"/>
</dbReference>
<feature type="binding site" evidence="5">
    <location>
        <position position="81"/>
    </location>
    <ligand>
        <name>[4Fe-4S] cluster</name>
        <dbReference type="ChEBI" id="CHEBI:49883"/>
        <note>4Fe-4S-S-AdoMet</note>
    </ligand>
</feature>
<dbReference type="InterPro" id="IPR058240">
    <property type="entry name" value="rSAM_sf"/>
</dbReference>
<dbReference type="InterPro" id="IPR007197">
    <property type="entry name" value="rSAM"/>
</dbReference>
<comment type="cofactor">
    <cofactor evidence="5">
        <name>[4Fe-4S] cluster</name>
        <dbReference type="ChEBI" id="CHEBI:49883"/>
    </cofactor>
    <text evidence="5">Binds 1 [4Fe-4S] cluster. The cluster is coordinated with 3 cysteines and an exchangeable S-adenosyl-L-methionine.</text>
</comment>
<dbReference type="PATRIC" id="fig|1703780.3.peg.2479"/>
<keyword evidence="4 5" id="KW-0411">Iron-sulfur</keyword>
<organism evidence="7 8">
    <name type="scientific">candidate division WOR_3 bacterium SM23_60</name>
    <dbReference type="NCBI Taxonomy" id="1703780"/>
    <lineage>
        <taxon>Bacteria</taxon>
        <taxon>Bacteria division WOR-3</taxon>
    </lineage>
</organism>
<evidence type="ECO:0000256" key="4">
    <source>
        <dbReference type="ARBA" id="ARBA00023014"/>
    </source>
</evidence>
<evidence type="ECO:0000313" key="7">
    <source>
        <dbReference type="EMBL" id="KPK72218.1"/>
    </source>
</evidence>
<sequence length="312" mass="35438">MTKTITPALVDKLYTMLSPCRLCPRECRVDRLHGEVGSCNAGSKLTISSYHQHFGEEPPLVGQHGSGTIFLTHCNLHCVFCQNYEISQHGMGHETTPHECSRMMLRLQALGCHNINLVTPTPWVPHLVEALRIAQDSGLHIPIVYNCGGYESVETLRLLEGIVDIYMPDIKYGDNASAQKYSDAPRYWDIVQKALKEMHRQVGDLVLDRGIAQRGLLIRHLVMPENIAGSKACFAFIRKELSQNTVVNVMAQYYPTHQAHEFPEINRRITAQEYRRALAELEQCGLVEGFRQTMDTIVRKIVPEWTDELRET</sequence>
<dbReference type="PIRSF" id="PIRSF004869">
    <property type="entry name" value="PflX_prd"/>
    <property type="match status" value="1"/>
</dbReference>
<evidence type="ECO:0000259" key="6">
    <source>
        <dbReference type="Pfam" id="PF04055"/>
    </source>
</evidence>
<feature type="domain" description="Radical SAM core" evidence="6">
    <location>
        <begin position="69"/>
        <end position="204"/>
    </location>
</feature>
<comment type="caution">
    <text evidence="7">The sequence shown here is derived from an EMBL/GenBank/DDBJ whole genome shotgun (WGS) entry which is preliminary data.</text>
</comment>
<accession>A0A0S8GKP7</accession>
<protein>
    <submittedName>
        <fullName evidence="7">Radical SAM protein</fullName>
    </submittedName>
</protein>
<dbReference type="InterPro" id="IPR016431">
    <property type="entry name" value="Pyrv-formate_lyase-activ_prd"/>
</dbReference>
<keyword evidence="2 5" id="KW-0479">Metal-binding</keyword>
<evidence type="ECO:0000256" key="2">
    <source>
        <dbReference type="ARBA" id="ARBA00022723"/>
    </source>
</evidence>
<dbReference type="GO" id="GO:0046872">
    <property type="term" value="F:metal ion binding"/>
    <property type="evidence" value="ECO:0007669"/>
    <property type="project" value="UniProtKB-KW"/>
</dbReference>
<dbReference type="Proteomes" id="UP000051096">
    <property type="component" value="Unassembled WGS sequence"/>
</dbReference>
<reference evidence="7 8" key="1">
    <citation type="journal article" date="2015" name="Microbiome">
        <title>Genomic resolution of linkages in carbon, nitrogen, and sulfur cycling among widespread estuary sediment bacteria.</title>
        <authorList>
            <person name="Baker B.J."/>
            <person name="Lazar C.S."/>
            <person name="Teske A.P."/>
            <person name="Dick G.J."/>
        </authorList>
    </citation>
    <scope>NUCLEOTIDE SEQUENCE [LARGE SCALE GENOMIC DNA]</scope>
    <source>
        <strain evidence="7">SM23_60</strain>
    </source>
</reference>
<evidence type="ECO:0000256" key="3">
    <source>
        <dbReference type="ARBA" id="ARBA00023004"/>
    </source>
</evidence>
<dbReference type="GO" id="GO:0003824">
    <property type="term" value="F:catalytic activity"/>
    <property type="evidence" value="ECO:0007669"/>
    <property type="project" value="InterPro"/>
</dbReference>
<dbReference type="SUPFAM" id="SSF102114">
    <property type="entry name" value="Radical SAM enzymes"/>
    <property type="match status" value="1"/>
</dbReference>
<feature type="binding site" evidence="5">
    <location>
        <position position="74"/>
    </location>
    <ligand>
        <name>[4Fe-4S] cluster</name>
        <dbReference type="ChEBI" id="CHEBI:49883"/>
        <note>4Fe-4S-S-AdoMet</note>
    </ligand>
</feature>